<dbReference type="InterPro" id="IPR001650">
    <property type="entry name" value="Helicase_C-like"/>
</dbReference>
<evidence type="ECO:0000313" key="12">
    <source>
        <dbReference type="Proteomes" id="UP000030653"/>
    </source>
</evidence>
<dbReference type="SMART" id="SM00487">
    <property type="entry name" value="DEXDc"/>
    <property type="match status" value="1"/>
</dbReference>
<name>M5GDK6_DACPD</name>
<dbReference type="InterPro" id="IPR050079">
    <property type="entry name" value="DEAD_box_RNA_helicase"/>
</dbReference>
<evidence type="ECO:0000256" key="8">
    <source>
        <dbReference type="SAM" id="MobiDB-lite"/>
    </source>
</evidence>
<feature type="region of interest" description="Disordered" evidence="8">
    <location>
        <begin position="1"/>
        <end position="253"/>
    </location>
</feature>
<evidence type="ECO:0000256" key="2">
    <source>
        <dbReference type="ARBA" id="ARBA00022741"/>
    </source>
</evidence>
<feature type="compositionally biased region" description="Low complexity" evidence="8">
    <location>
        <begin position="32"/>
        <end position="48"/>
    </location>
</feature>
<feature type="compositionally biased region" description="Basic and acidic residues" evidence="8">
    <location>
        <begin position="87"/>
        <end position="115"/>
    </location>
</feature>
<feature type="compositionally biased region" description="Basic and acidic residues" evidence="8">
    <location>
        <begin position="131"/>
        <end position="230"/>
    </location>
</feature>
<dbReference type="SMART" id="SM00490">
    <property type="entry name" value="HELICc"/>
    <property type="match status" value="1"/>
</dbReference>
<dbReference type="PANTHER" id="PTHR47959:SF1">
    <property type="entry name" value="ATP-DEPENDENT RNA HELICASE DBPA"/>
    <property type="match status" value="1"/>
</dbReference>
<dbReference type="GO" id="GO:0003723">
    <property type="term" value="F:RNA binding"/>
    <property type="evidence" value="ECO:0007669"/>
    <property type="project" value="UniProtKB-KW"/>
</dbReference>
<dbReference type="AlphaFoldDB" id="M5GDK6"/>
<dbReference type="PROSITE" id="PS51194">
    <property type="entry name" value="HELICASE_CTER"/>
    <property type="match status" value="1"/>
</dbReference>
<dbReference type="Gene3D" id="3.40.50.300">
    <property type="entry name" value="P-loop containing nucleotide triphosphate hydrolases"/>
    <property type="match status" value="2"/>
</dbReference>
<dbReference type="EC" id="3.6.4.13" evidence="1"/>
<evidence type="ECO:0000256" key="6">
    <source>
        <dbReference type="ARBA" id="ARBA00022884"/>
    </source>
</evidence>
<dbReference type="CDD" id="cd18787">
    <property type="entry name" value="SF2_C_DEAD"/>
    <property type="match status" value="1"/>
</dbReference>
<evidence type="ECO:0000256" key="3">
    <source>
        <dbReference type="ARBA" id="ARBA00022801"/>
    </source>
</evidence>
<dbReference type="GO" id="GO:0016787">
    <property type="term" value="F:hydrolase activity"/>
    <property type="evidence" value="ECO:0007669"/>
    <property type="project" value="UniProtKB-KW"/>
</dbReference>
<sequence>MNRTVRLAREAGGGQTRYKGRPLRGQNSPEGSTSRAPRGSRTPPSSSRFPRKSDSSRSDRRPESRLSPHSGSTPSGSDRNLSRLPRRTSEGSDRNLSRFPRRTPESDDKFRRVYEKNMYSRTKVGHSRVYVNREVKDKMYGRTTKAREVESDTQERRSRKWEEGGSRERARGREIDSGNLERRSGRRDVGASRERGDHSRGREATMDTQERRLGSKEEYRERRERRRNREDEDAALPTAGPADTKVRPFTAYSPPLSPGLLQSVTELLGTNPPSPIQTLSLNYFFPQNRKSNPRTKKSSETLLGAETGSGKTLAYLLPVLQSLKETEQTEDKGDGKQRFNSPRALILAPTHELCRQLAASVKQLTHIDKLRTVCFSNPIPKGRKRATANDESLYDEDVTPEDYEAQHGFLRPADVVVGTPSKMLEMFRLSDSVEEKLDEQGEVVIKADYGESKGLDRVQWVVVDEADVSFGKNFRPATRALLHFVREARLKALGRSKAPDKEPVPQDEITTPEVQVIEAESAEKEYTNVTPTVTDVPPPVSTEDTSAAPAEKPTTTTKVDPTKAFTAPPFNLVLSTATVSSSLGTQLAVYHPRMIQLLSPNLHKLPATLRTEHVSWSGGNRTADVAAKIFSIWTQEARAMRLETGKRYTSMDRSKILIFCNTASHAEKLGRELGEKSISTFVLTSESTLRRHGSNKHLEGFLKVADKAGDQGKIEAQAKQTWKEQDLEDKQPVVPTAVLITTSLLSRGLDFAPSVKNVLIMDEPQNMVDFVHRAGRTGRAGAEGKVILFGKGGKRSESSYLQELRTRAKTLRA</sequence>
<keyword evidence="12" id="KW-1185">Reference proteome</keyword>
<dbReference type="Pfam" id="PF00270">
    <property type="entry name" value="DEAD"/>
    <property type="match status" value="1"/>
</dbReference>
<dbReference type="OrthoDB" id="10256233at2759"/>
<evidence type="ECO:0000313" key="11">
    <source>
        <dbReference type="EMBL" id="EJU04602.1"/>
    </source>
</evidence>
<proteinExistence type="predicted"/>
<evidence type="ECO:0000256" key="5">
    <source>
        <dbReference type="ARBA" id="ARBA00022840"/>
    </source>
</evidence>
<feature type="compositionally biased region" description="Basic and acidic residues" evidence="8">
    <location>
        <begin position="51"/>
        <end position="66"/>
    </location>
</feature>
<dbReference type="SUPFAM" id="SSF52540">
    <property type="entry name" value="P-loop containing nucleoside triphosphate hydrolases"/>
    <property type="match status" value="1"/>
</dbReference>
<dbReference type="EMBL" id="JH795857">
    <property type="protein sequence ID" value="EJU04602.1"/>
    <property type="molecule type" value="Genomic_DNA"/>
</dbReference>
<evidence type="ECO:0000259" key="9">
    <source>
        <dbReference type="PROSITE" id="PS51192"/>
    </source>
</evidence>
<feature type="compositionally biased region" description="Polar residues" evidence="8">
    <location>
        <begin position="69"/>
        <end position="79"/>
    </location>
</feature>
<evidence type="ECO:0000256" key="7">
    <source>
        <dbReference type="ARBA" id="ARBA00047984"/>
    </source>
</evidence>
<feature type="domain" description="Helicase ATP-binding" evidence="9">
    <location>
        <begin position="292"/>
        <end position="597"/>
    </location>
</feature>
<protein>
    <recommendedName>
        <fullName evidence="1">RNA helicase</fullName>
        <ecNumber evidence="1">3.6.4.13</ecNumber>
    </recommendedName>
</protein>
<dbReference type="InterPro" id="IPR011545">
    <property type="entry name" value="DEAD/DEAH_box_helicase_dom"/>
</dbReference>
<dbReference type="GO" id="GO:0005829">
    <property type="term" value="C:cytosol"/>
    <property type="evidence" value="ECO:0007669"/>
    <property type="project" value="TreeGrafter"/>
</dbReference>
<dbReference type="Proteomes" id="UP000030653">
    <property type="component" value="Unassembled WGS sequence"/>
</dbReference>
<keyword evidence="3 11" id="KW-0378">Hydrolase</keyword>
<dbReference type="Pfam" id="PF00271">
    <property type="entry name" value="Helicase_C"/>
    <property type="match status" value="1"/>
</dbReference>
<organism evidence="11 12">
    <name type="scientific">Dacryopinax primogenitus (strain DJM 731)</name>
    <name type="common">Brown rot fungus</name>
    <dbReference type="NCBI Taxonomy" id="1858805"/>
    <lineage>
        <taxon>Eukaryota</taxon>
        <taxon>Fungi</taxon>
        <taxon>Dikarya</taxon>
        <taxon>Basidiomycota</taxon>
        <taxon>Agaricomycotina</taxon>
        <taxon>Dacrymycetes</taxon>
        <taxon>Dacrymycetales</taxon>
        <taxon>Dacrymycetaceae</taxon>
        <taxon>Dacryopinax</taxon>
    </lineage>
</organism>
<dbReference type="InterPro" id="IPR014001">
    <property type="entry name" value="Helicase_ATP-bd"/>
</dbReference>
<dbReference type="GO" id="GO:0005524">
    <property type="term" value="F:ATP binding"/>
    <property type="evidence" value="ECO:0007669"/>
    <property type="project" value="UniProtKB-KW"/>
</dbReference>
<keyword evidence="6" id="KW-0694">RNA-binding</keyword>
<evidence type="ECO:0000256" key="4">
    <source>
        <dbReference type="ARBA" id="ARBA00022806"/>
    </source>
</evidence>
<evidence type="ECO:0000256" key="1">
    <source>
        <dbReference type="ARBA" id="ARBA00012552"/>
    </source>
</evidence>
<dbReference type="InterPro" id="IPR027417">
    <property type="entry name" value="P-loop_NTPase"/>
</dbReference>
<keyword evidence="4" id="KW-0347">Helicase</keyword>
<feature type="domain" description="Helicase C-terminal" evidence="10">
    <location>
        <begin position="643"/>
        <end position="813"/>
    </location>
</feature>
<dbReference type="PROSITE" id="PS51192">
    <property type="entry name" value="HELICASE_ATP_BIND_1"/>
    <property type="match status" value="1"/>
</dbReference>
<reference evidence="11 12" key="1">
    <citation type="journal article" date="2012" name="Science">
        <title>The Paleozoic origin of enzymatic lignin decomposition reconstructed from 31 fungal genomes.</title>
        <authorList>
            <person name="Floudas D."/>
            <person name="Binder M."/>
            <person name="Riley R."/>
            <person name="Barry K."/>
            <person name="Blanchette R.A."/>
            <person name="Henrissat B."/>
            <person name="Martinez A.T."/>
            <person name="Otillar R."/>
            <person name="Spatafora J.W."/>
            <person name="Yadav J.S."/>
            <person name="Aerts A."/>
            <person name="Benoit I."/>
            <person name="Boyd A."/>
            <person name="Carlson A."/>
            <person name="Copeland A."/>
            <person name="Coutinho P.M."/>
            <person name="de Vries R.P."/>
            <person name="Ferreira P."/>
            <person name="Findley K."/>
            <person name="Foster B."/>
            <person name="Gaskell J."/>
            <person name="Glotzer D."/>
            <person name="Gorecki P."/>
            <person name="Heitman J."/>
            <person name="Hesse C."/>
            <person name="Hori C."/>
            <person name="Igarashi K."/>
            <person name="Jurgens J.A."/>
            <person name="Kallen N."/>
            <person name="Kersten P."/>
            <person name="Kohler A."/>
            <person name="Kuees U."/>
            <person name="Kumar T.K.A."/>
            <person name="Kuo A."/>
            <person name="LaButti K."/>
            <person name="Larrondo L.F."/>
            <person name="Lindquist E."/>
            <person name="Ling A."/>
            <person name="Lombard V."/>
            <person name="Lucas S."/>
            <person name="Lundell T."/>
            <person name="Martin R."/>
            <person name="McLaughlin D.J."/>
            <person name="Morgenstern I."/>
            <person name="Morin E."/>
            <person name="Murat C."/>
            <person name="Nagy L.G."/>
            <person name="Nolan M."/>
            <person name="Ohm R.A."/>
            <person name="Patyshakuliyeva A."/>
            <person name="Rokas A."/>
            <person name="Ruiz-Duenas F.J."/>
            <person name="Sabat G."/>
            <person name="Salamov A."/>
            <person name="Samejima M."/>
            <person name="Schmutz J."/>
            <person name="Slot J.C."/>
            <person name="St John F."/>
            <person name="Stenlid J."/>
            <person name="Sun H."/>
            <person name="Sun S."/>
            <person name="Syed K."/>
            <person name="Tsang A."/>
            <person name="Wiebenga A."/>
            <person name="Young D."/>
            <person name="Pisabarro A."/>
            <person name="Eastwood D.C."/>
            <person name="Martin F."/>
            <person name="Cullen D."/>
            <person name="Grigoriev I.V."/>
            <person name="Hibbett D.S."/>
        </authorList>
    </citation>
    <scope>NUCLEOTIDE SEQUENCE [LARGE SCALE GENOMIC DNA]</scope>
    <source>
        <strain evidence="11 12">DJM-731 SS1</strain>
    </source>
</reference>
<dbReference type="HOGENOM" id="CLU_003041_18_1_1"/>
<gene>
    <name evidence="11" type="ORF">DACRYDRAFT_98499</name>
</gene>
<dbReference type="STRING" id="1858805.M5GDK6"/>
<dbReference type="PANTHER" id="PTHR47959">
    <property type="entry name" value="ATP-DEPENDENT RNA HELICASE RHLE-RELATED"/>
    <property type="match status" value="1"/>
</dbReference>
<dbReference type="GeneID" id="63692593"/>
<accession>M5GDK6</accession>
<feature type="region of interest" description="Disordered" evidence="8">
    <location>
        <begin position="286"/>
        <end position="305"/>
    </location>
</feature>
<keyword evidence="2" id="KW-0547">Nucleotide-binding</keyword>
<feature type="region of interest" description="Disordered" evidence="8">
    <location>
        <begin position="530"/>
        <end position="562"/>
    </location>
</feature>
<comment type="catalytic activity">
    <reaction evidence="7">
        <text>ATP + H2O = ADP + phosphate + H(+)</text>
        <dbReference type="Rhea" id="RHEA:13065"/>
        <dbReference type="ChEBI" id="CHEBI:15377"/>
        <dbReference type="ChEBI" id="CHEBI:15378"/>
        <dbReference type="ChEBI" id="CHEBI:30616"/>
        <dbReference type="ChEBI" id="CHEBI:43474"/>
        <dbReference type="ChEBI" id="CHEBI:456216"/>
        <dbReference type="EC" id="3.6.4.13"/>
    </reaction>
</comment>
<dbReference type="GO" id="GO:0003724">
    <property type="term" value="F:RNA helicase activity"/>
    <property type="evidence" value="ECO:0007669"/>
    <property type="project" value="UniProtKB-EC"/>
</dbReference>
<dbReference type="RefSeq" id="XP_040631496.1">
    <property type="nucleotide sequence ID" value="XM_040777531.1"/>
</dbReference>
<evidence type="ECO:0000259" key="10">
    <source>
        <dbReference type="PROSITE" id="PS51194"/>
    </source>
</evidence>
<keyword evidence="5" id="KW-0067">ATP-binding</keyword>